<dbReference type="EMBL" id="JBEUSY010000159">
    <property type="protein sequence ID" value="KAL1243879.1"/>
    <property type="molecule type" value="Genomic_DNA"/>
</dbReference>
<feature type="signal peptide" evidence="1">
    <location>
        <begin position="1"/>
        <end position="33"/>
    </location>
</feature>
<gene>
    <name evidence="2" type="ORF">TSPI_01073</name>
</gene>
<evidence type="ECO:0000313" key="3">
    <source>
        <dbReference type="Proteomes" id="UP001558632"/>
    </source>
</evidence>
<comment type="caution">
    <text evidence="2">The sequence shown here is derived from an EMBL/GenBank/DDBJ whole genome shotgun (WGS) entry which is preliminary data.</text>
</comment>
<organism evidence="2 3">
    <name type="scientific">Trichinella spiralis</name>
    <name type="common">Trichina worm</name>
    <dbReference type="NCBI Taxonomy" id="6334"/>
    <lineage>
        <taxon>Eukaryota</taxon>
        <taxon>Metazoa</taxon>
        <taxon>Ecdysozoa</taxon>
        <taxon>Nematoda</taxon>
        <taxon>Enoplea</taxon>
        <taxon>Dorylaimia</taxon>
        <taxon>Trichinellida</taxon>
        <taxon>Trichinellidae</taxon>
        <taxon>Trichinella</taxon>
    </lineage>
</organism>
<accession>A0ABR3KWC1</accession>
<keyword evidence="1" id="KW-0732">Signal</keyword>
<evidence type="ECO:0000313" key="2">
    <source>
        <dbReference type="EMBL" id="KAL1243879.1"/>
    </source>
</evidence>
<proteinExistence type="predicted"/>
<sequence>MWQMYSSITVLYASCLAGSFMMLLSMACSRGSATVVTPFDCGWMLAAIHEDVDVGVQDVGCSVKTITKWTNSMTLSKLVAWGSGQWRSAARIHLDAALWCCVTSPDAGWSFLTDRSLCFEAA</sequence>
<keyword evidence="3" id="KW-1185">Reference proteome</keyword>
<feature type="chain" id="PRO_5045163445" evidence="1">
    <location>
        <begin position="34"/>
        <end position="122"/>
    </location>
</feature>
<evidence type="ECO:0000256" key="1">
    <source>
        <dbReference type="SAM" id="SignalP"/>
    </source>
</evidence>
<reference evidence="2 3" key="1">
    <citation type="submission" date="2024-07" db="EMBL/GenBank/DDBJ databases">
        <title>Enhanced genomic and transcriptomic resources for Trichinella pseudospiralis and T. spiralis underpin the discovery of pronounced molecular differences between stages and species.</title>
        <authorList>
            <person name="Pasi K.K."/>
            <person name="La Rosa G."/>
            <person name="Gomez-Morales M.A."/>
            <person name="Tosini F."/>
            <person name="Sumanam S."/>
            <person name="Young N.D."/>
            <person name="Chang B.C."/>
            <person name="Robin G.B."/>
        </authorList>
    </citation>
    <scope>NUCLEOTIDE SEQUENCE [LARGE SCALE GENOMIC DNA]</scope>
    <source>
        <strain evidence="2">ISS534</strain>
    </source>
</reference>
<protein>
    <submittedName>
        <fullName evidence="2">Protein sidekick-1</fullName>
    </submittedName>
</protein>
<name>A0ABR3KWC1_TRISP</name>
<dbReference type="Proteomes" id="UP001558632">
    <property type="component" value="Unassembled WGS sequence"/>
</dbReference>